<feature type="region of interest" description="Disordered" evidence="1">
    <location>
        <begin position="19"/>
        <end position="70"/>
    </location>
</feature>
<dbReference type="Proteomes" id="UP000016223">
    <property type="component" value="Chromosome 2"/>
</dbReference>
<dbReference type="PATRIC" id="fig|1246301.3.peg.6646"/>
<evidence type="ECO:0000256" key="1">
    <source>
        <dbReference type="SAM" id="MobiDB-lite"/>
    </source>
</evidence>
<dbReference type="KEGG" id="vpd:VAPA_2c11300"/>
<accession>T1XN35</accession>
<feature type="compositionally biased region" description="Basic and acidic residues" evidence="1">
    <location>
        <begin position="41"/>
        <end position="70"/>
    </location>
</feature>
<protein>
    <submittedName>
        <fullName evidence="2">Uncharacterized protein</fullName>
    </submittedName>
</protein>
<evidence type="ECO:0000313" key="3">
    <source>
        <dbReference type="Proteomes" id="UP000016223"/>
    </source>
</evidence>
<sequence length="70" mass="7803">MNHFLRPLALTTLPAAGAISPAAADPHQDESGHGRGKGRHGGREYKEAFWDGRCKVERKSEKNGEYKEKR</sequence>
<reference evidence="2 3" key="1">
    <citation type="submission" date="2012-10" db="EMBL/GenBank/DDBJ databases">
        <title>Genome sequence of Variovorax paradoxus B4.</title>
        <authorList>
            <person name="Schuldes J."/>
            <person name="Brandt U."/>
            <person name="Hiessl S."/>
            <person name="Wuebbeler J.H."/>
            <person name="Thuermer A."/>
            <person name="Steinbuechel A."/>
            <person name="Daniel R."/>
        </authorList>
    </citation>
    <scope>NUCLEOTIDE SEQUENCE [LARGE SCALE GENOMIC DNA]</scope>
    <source>
        <strain evidence="2 3">B4</strain>
    </source>
</reference>
<dbReference type="EMBL" id="CP003912">
    <property type="protein sequence ID" value="AGU53684.1"/>
    <property type="molecule type" value="Genomic_DNA"/>
</dbReference>
<dbReference type="AlphaFoldDB" id="T1XN35"/>
<gene>
    <name evidence="2" type="ORF">VAPA_2c11300</name>
</gene>
<proteinExistence type="predicted"/>
<dbReference type="HOGENOM" id="CLU_2756678_0_0_4"/>
<evidence type="ECO:0000313" key="2">
    <source>
        <dbReference type="EMBL" id="AGU53684.1"/>
    </source>
</evidence>
<organism evidence="2 3">
    <name type="scientific">Variovorax paradoxus B4</name>
    <dbReference type="NCBI Taxonomy" id="1246301"/>
    <lineage>
        <taxon>Bacteria</taxon>
        <taxon>Pseudomonadati</taxon>
        <taxon>Pseudomonadota</taxon>
        <taxon>Betaproteobacteria</taxon>
        <taxon>Burkholderiales</taxon>
        <taxon>Comamonadaceae</taxon>
        <taxon>Variovorax</taxon>
    </lineage>
</organism>
<name>T1XN35_VARPD</name>